<dbReference type="AlphaFoldDB" id="A0A7Z0J3Y0"/>
<evidence type="ECO:0000256" key="1">
    <source>
        <dbReference type="SAM" id="Phobius"/>
    </source>
</evidence>
<sequence>MSRKQAIVTAAVVAAAVAVVLLAVDETGLMVSALTVLLTLGALSVLVLRVQYAVLREVRRSSTATKRADEKSNRELAKVSSRQHKIEETLAIMRKDVKSTNTKNEARIAKSAGDVDRIRALRVRLEEAERRILAGTETSRLSMEDSAKKLISQGPRETRDVVRQVEALFQLFAGEATDQRAPMPPTGNYALDAPAMLHLLHLIRSKRPQRILELGSGTSTIWIAYLCRELGIELVSLDHLEGYAQQTKAALRRHGLEDVVDLRVAPLEPVQIDGQTFEWYAQGASSDLSGIDLLIVDGPPKSTGPRARFPAVPALRDKLSDQATIVLDDMHRSGEVEILESWRSEFAELVQEDEGLSRLGVLRRGILA</sequence>
<dbReference type="RefSeq" id="WP_179442606.1">
    <property type="nucleotide sequence ID" value="NZ_BAAALK010000002.1"/>
</dbReference>
<dbReference type="Proteomes" id="UP000560069">
    <property type="component" value="Unassembled WGS sequence"/>
</dbReference>
<keyword evidence="1" id="KW-0472">Membrane</keyword>
<dbReference type="EMBL" id="JACCFQ010000001">
    <property type="protein sequence ID" value="NYJ17872.1"/>
    <property type="molecule type" value="Genomic_DNA"/>
</dbReference>
<keyword evidence="1" id="KW-1133">Transmembrane helix</keyword>
<gene>
    <name evidence="2" type="ORF">HNR11_002406</name>
</gene>
<dbReference type="Gene3D" id="3.40.50.150">
    <property type="entry name" value="Vaccinia Virus protein VP39"/>
    <property type="match status" value="1"/>
</dbReference>
<dbReference type="InterPro" id="IPR029063">
    <property type="entry name" value="SAM-dependent_MTases_sf"/>
</dbReference>
<dbReference type="GO" id="GO:0008168">
    <property type="term" value="F:methyltransferase activity"/>
    <property type="evidence" value="ECO:0007669"/>
    <property type="project" value="UniProtKB-KW"/>
</dbReference>
<protein>
    <submittedName>
        <fullName evidence="2">Putative O-methyltransferase YrrM</fullName>
    </submittedName>
</protein>
<feature type="transmembrane region" description="Helical" evidence="1">
    <location>
        <begin position="30"/>
        <end position="50"/>
    </location>
</feature>
<dbReference type="Pfam" id="PF13578">
    <property type="entry name" value="Methyltransf_24"/>
    <property type="match status" value="1"/>
</dbReference>
<name>A0A7Z0J3Y0_9MICC</name>
<evidence type="ECO:0000313" key="3">
    <source>
        <dbReference type="Proteomes" id="UP000560069"/>
    </source>
</evidence>
<dbReference type="GO" id="GO:0032259">
    <property type="term" value="P:methylation"/>
    <property type="evidence" value="ECO:0007669"/>
    <property type="project" value="UniProtKB-KW"/>
</dbReference>
<keyword evidence="1" id="KW-0812">Transmembrane</keyword>
<proteinExistence type="predicted"/>
<accession>A0A7Z0J3Y0</accession>
<keyword evidence="3" id="KW-1185">Reference proteome</keyword>
<feature type="transmembrane region" description="Helical" evidence="1">
    <location>
        <begin position="7"/>
        <end position="24"/>
    </location>
</feature>
<keyword evidence="2" id="KW-0808">Transferase</keyword>
<comment type="caution">
    <text evidence="2">The sequence shown here is derived from an EMBL/GenBank/DDBJ whole genome shotgun (WGS) entry which is preliminary data.</text>
</comment>
<keyword evidence="2" id="KW-0489">Methyltransferase</keyword>
<reference evidence="2 3" key="1">
    <citation type="submission" date="2020-07" db="EMBL/GenBank/DDBJ databases">
        <title>Sequencing the genomes of 1000 actinobacteria strains.</title>
        <authorList>
            <person name="Klenk H.-P."/>
        </authorList>
    </citation>
    <scope>NUCLEOTIDE SEQUENCE [LARGE SCALE GENOMIC DNA]</scope>
    <source>
        <strain evidence="2 3">DSM 15664</strain>
    </source>
</reference>
<organism evidence="2 3">
    <name type="scientific">Nesterenkonia sandarakina</name>
    <dbReference type="NCBI Taxonomy" id="272918"/>
    <lineage>
        <taxon>Bacteria</taxon>
        <taxon>Bacillati</taxon>
        <taxon>Actinomycetota</taxon>
        <taxon>Actinomycetes</taxon>
        <taxon>Micrococcales</taxon>
        <taxon>Micrococcaceae</taxon>
        <taxon>Nesterenkonia</taxon>
    </lineage>
</organism>
<dbReference type="SUPFAM" id="SSF53335">
    <property type="entry name" value="S-adenosyl-L-methionine-dependent methyltransferases"/>
    <property type="match status" value="1"/>
</dbReference>
<evidence type="ECO:0000313" key="2">
    <source>
        <dbReference type="EMBL" id="NYJ17872.1"/>
    </source>
</evidence>